<evidence type="ECO:0000256" key="2">
    <source>
        <dbReference type="SAM" id="MobiDB-lite"/>
    </source>
</evidence>
<dbReference type="OMA" id="RVRDCPE"/>
<dbReference type="PROSITE" id="PS50158">
    <property type="entry name" value="ZF_CCHC"/>
    <property type="match status" value="8"/>
</dbReference>
<feature type="domain" description="CCHC-type" evidence="3">
    <location>
        <begin position="86"/>
        <end position="100"/>
    </location>
</feature>
<comment type="caution">
    <text evidence="4">The sequence shown here is derived from an EMBL/GenBank/DDBJ whole genome shotgun (WGS) entry which is preliminary data.</text>
</comment>
<evidence type="ECO:0000313" key="4">
    <source>
        <dbReference type="EMBL" id="KEZ40727.1"/>
    </source>
</evidence>
<feature type="domain" description="CCHC-type" evidence="3">
    <location>
        <begin position="353"/>
        <end position="368"/>
    </location>
</feature>
<protein>
    <submittedName>
        <fullName evidence="4">HIV-2 retropepsin</fullName>
        <ecNumber evidence="4">3.4.23.47</ecNumber>
    </submittedName>
</protein>
<dbReference type="GO" id="GO:0016787">
    <property type="term" value="F:hydrolase activity"/>
    <property type="evidence" value="ECO:0007669"/>
    <property type="project" value="UniProtKB-KW"/>
</dbReference>
<dbReference type="Proteomes" id="UP000028545">
    <property type="component" value="Unassembled WGS sequence"/>
</dbReference>
<dbReference type="Pfam" id="PF00098">
    <property type="entry name" value="zf-CCHC"/>
    <property type="match status" value="7"/>
</dbReference>
<feature type="domain" description="CCHC-type" evidence="3">
    <location>
        <begin position="378"/>
        <end position="393"/>
    </location>
</feature>
<evidence type="ECO:0000259" key="3">
    <source>
        <dbReference type="PROSITE" id="PS50158"/>
    </source>
</evidence>
<evidence type="ECO:0000313" key="5">
    <source>
        <dbReference type="Proteomes" id="UP000028545"/>
    </source>
</evidence>
<reference evidence="4 5" key="1">
    <citation type="journal article" date="2014" name="Genome Announc.">
        <title>Draft genome sequence of the pathogenic fungus Scedosporium apiospermum.</title>
        <authorList>
            <person name="Vandeputte P."/>
            <person name="Ghamrawi S."/>
            <person name="Rechenmann M."/>
            <person name="Iltis A."/>
            <person name="Giraud S."/>
            <person name="Fleury M."/>
            <person name="Thornton C."/>
            <person name="Delhaes L."/>
            <person name="Meyer W."/>
            <person name="Papon N."/>
            <person name="Bouchara J.P."/>
        </authorList>
    </citation>
    <scope>NUCLEOTIDE SEQUENCE [LARGE SCALE GENOMIC DNA]</scope>
    <source>
        <strain evidence="4 5">IHEM 14462</strain>
    </source>
</reference>
<dbReference type="OrthoDB" id="8026949at2759"/>
<keyword evidence="5" id="KW-1185">Reference proteome</keyword>
<feature type="region of interest" description="Disordered" evidence="2">
    <location>
        <begin position="392"/>
        <end position="427"/>
    </location>
</feature>
<dbReference type="HOGENOM" id="CLU_024213_0_0_1"/>
<dbReference type="EC" id="3.4.23.47" evidence="4"/>
<organism evidence="4 5">
    <name type="scientific">Pseudallescheria apiosperma</name>
    <name type="common">Scedosporium apiospermum</name>
    <dbReference type="NCBI Taxonomy" id="563466"/>
    <lineage>
        <taxon>Eukaryota</taxon>
        <taxon>Fungi</taxon>
        <taxon>Dikarya</taxon>
        <taxon>Ascomycota</taxon>
        <taxon>Pezizomycotina</taxon>
        <taxon>Sordariomycetes</taxon>
        <taxon>Hypocreomycetidae</taxon>
        <taxon>Microascales</taxon>
        <taxon>Microascaceae</taxon>
        <taxon>Scedosporium</taxon>
    </lineage>
</organism>
<feature type="domain" description="CCHC-type" evidence="3">
    <location>
        <begin position="306"/>
        <end position="321"/>
    </location>
</feature>
<gene>
    <name evidence="4" type="ORF">SAPIO_CDS8669</name>
</gene>
<dbReference type="GeneID" id="27727741"/>
<dbReference type="GO" id="GO:0008270">
    <property type="term" value="F:zinc ion binding"/>
    <property type="evidence" value="ECO:0007669"/>
    <property type="project" value="UniProtKB-KW"/>
</dbReference>
<dbReference type="Gene3D" id="4.10.60.10">
    <property type="entry name" value="Zinc finger, CCHC-type"/>
    <property type="match status" value="5"/>
</dbReference>
<dbReference type="EMBL" id="JOWA01000121">
    <property type="protein sequence ID" value="KEZ40727.1"/>
    <property type="molecule type" value="Genomic_DNA"/>
</dbReference>
<dbReference type="GO" id="GO:0003676">
    <property type="term" value="F:nucleic acid binding"/>
    <property type="evidence" value="ECO:0007669"/>
    <property type="project" value="InterPro"/>
</dbReference>
<feature type="domain" description="CCHC-type" evidence="3">
    <location>
        <begin position="330"/>
        <end position="345"/>
    </location>
</feature>
<keyword evidence="4" id="KW-0378">Hydrolase</keyword>
<dbReference type="SMART" id="SM00343">
    <property type="entry name" value="ZnF_C2HC"/>
    <property type="match status" value="9"/>
</dbReference>
<dbReference type="InterPro" id="IPR051714">
    <property type="entry name" value="Znf_CCHC_NABP"/>
</dbReference>
<dbReference type="VEuPathDB" id="FungiDB:SAPIO_CDS8669"/>
<dbReference type="PANTHER" id="PTHR23002">
    <property type="entry name" value="ZINC FINGER CCHC DOMAIN CONTAINING PROTEIN"/>
    <property type="match status" value="1"/>
</dbReference>
<feature type="compositionally biased region" description="Basic and acidic residues" evidence="2">
    <location>
        <begin position="14"/>
        <end position="34"/>
    </location>
</feature>
<dbReference type="SUPFAM" id="SSF57756">
    <property type="entry name" value="Retrovirus zinc finger-like domains"/>
    <property type="match status" value="4"/>
</dbReference>
<feature type="region of interest" description="Disordered" evidence="2">
    <location>
        <begin position="1"/>
        <end position="54"/>
    </location>
</feature>
<keyword evidence="1" id="KW-0862">Zinc</keyword>
<feature type="domain" description="CCHC-type" evidence="3">
    <location>
        <begin position="282"/>
        <end position="298"/>
    </location>
</feature>
<keyword evidence="1" id="KW-0479">Metal-binding</keyword>
<dbReference type="InterPro" id="IPR001878">
    <property type="entry name" value="Znf_CCHC"/>
</dbReference>
<keyword evidence="1" id="KW-0863">Zinc-finger</keyword>
<dbReference type="AlphaFoldDB" id="A0A084G065"/>
<feature type="domain" description="CCHC-type" evidence="3">
    <location>
        <begin position="107"/>
        <end position="122"/>
    </location>
</feature>
<feature type="compositionally biased region" description="Basic and acidic residues" evidence="2">
    <location>
        <begin position="392"/>
        <end position="405"/>
    </location>
</feature>
<accession>A0A084G065</accession>
<dbReference type="Pfam" id="PF14392">
    <property type="entry name" value="zf-CCHC_4"/>
    <property type="match status" value="2"/>
</dbReference>
<name>A0A084G065_PSEDA</name>
<sequence>MADQQWEWGPSEEVQTREKHEAKYDFENEGENDRNGGTQNGRNGDDAASAFRDADNGDARRGCFNCGEEGHNKADCPNPRKFTGTCKHCGVEGHMVKDCPTREPIVCRNCGQEGHGRSKCENARVVDRSHIPDVCPDDAWADLATAIRERDLDDVKEAVAKYCKACPTMTYRDFQEALMEQNMNLFLIAMERPLLPSYTNMDLQGNLYKKYTVSFRFSDQPSRPREKDGWPVDREELLARLQDAGEVVETGIPQCSNCKEMGHTRKHCQAEPVENESRTVIKCYNCDGVGHRVRDCPEPRGMKNACRNCGKPGHRSNECEEPRSAENVECRKCNETGHFARDCPQGGRGPRACHTCGSTEHLARECPDKQGGGGSRSCFNCGSTDHLARECPEKENADNESEKGPRSPVADNDADDGYNASHTNDGW</sequence>
<evidence type="ECO:0000256" key="1">
    <source>
        <dbReference type="PROSITE-ProRule" id="PRU00047"/>
    </source>
</evidence>
<dbReference type="KEGG" id="sapo:SAPIO_CDS8669"/>
<proteinExistence type="predicted"/>
<feature type="domain" description="CCHC-type" evidence="3">
    <location>
        <begin position="63"/>
        <end position="78"/>
    </location>
</feature>
<dbReference type="InterPro" id="IPR025836">
    <property type="entry name" value="Zn_knuckle_CX2CX4HX4C"/>
</dbReference>
<dbReference type="InterPro" id="IPR036875">
    <property type="entry name" value="Znf_CCHC_sf"/>
</dbReference>
<dbReference type="RefSeq" id="XP_016640526.1">
    <property type="nucleotide sequence ID" value="XM_016790263.1"/>
</dbReference>